<feature type="transmembrane region" description="Helical" evidence="1">
    <location>
        <begin position="195"/>
        <end position="215"/>
    </location>
</feature>
<evidence type="ECO:0000313" key="5">
    <source>
        <dbReference type="Proteomes" id="UP000261295"/>
    </source>
</evidence>
<protein>
    <recommendedName>
        <fullName evidence="6">Oligosaccharide repeat unit polymerase</fullName>
    </recommendedName>
</protein>
<organism evidence="3 5">
    <name type="scientific">Bacteroides uniformis</name>
    <dbReference type="NCBI Taxonomy" id="820"/>
    <lineage>
        <taxon>Bacteria</taxon>
        <taxon>Pseudomonadati</taxon>
        <taxon>Bacteroidota</taxon>
        <taxon>Bacteroidia</taxon>
        <taxon>Bacteroidales</taxon>
        <taxon>Bacteroidaceae</taxon>
        <taxon>Bacteroides</taxon>
    </lineage>
</organism>
<dbReference type="Proteomes" id="UP000261295">
    <property type="component" value="Unassembled WGS sequence"/>
</dbReference>
<feature type="transmembrane region" description="Helical" evidence="1">
    <location>
        <begin position="54"/>
        <end position="71"/>
    </location>
</feature>
<evidence type="ECO:0000313" key="2">
    <source>
        <dbReference type="EMBL" id="RGJ92559.1"/>
    </source>
</evidence>
<feature type="transmembrane region" description="Helical" evidence="1">
    <location>
        <begin position="145"/>
        <end position="164"/>
    </location>
</feature>
<reference evidence="4 5" key="1">
    <citation type="submission" date="2018-08" db="EMBL/GenBank/DDBJ databases">
        <title>A genome reference for cultivated species of the human gut microbiota.</title>
        <authorList>
            <person name="Zou Y."/>
            <person name="Xue W."/>
            <person name="Luo G."/>
        </authorList>
    </citation>
    <scope>NUCLEOTIDE SEQUENCE [LARGE SCALE GENOMIC DNA]</scope>
    <source>
        <strain evidence="3 5">OM07-9</strain>
        <strain evidence="2 4">TM04-30</strain>
    </source>
</reference>
<feature type="transmembrane region" description="Helical" evidence="1">
    <location>
        <begin position="106"/>
        <end position="124"/>
    </location>
</feature>
<feature type="transmembrane region" description="Helical" evidence="1">
    <location>
        <begin position="222"/>
        <end position="245"/>
    </location>
</feature>
<keyword evidence="1" id="KW-0472">Membrane</keyword>
<evidence type="ECO:0000256" key="1">
    <source>
        <dbReference type="SAM" id="Phobius"/>
    </source>
</evidence>
<keyword evidence="1" id="KW-0812">Transmembrane</keyword>
<evidence type="ECO:0000313" key="3">
    <source>
        <dbReference type="EMBL" id="RGM53432.1"/>
    </source>
</evidence>
<feature type="transmembrane region" description="Helical" evidence="1">
    <location>
        <begin position="265"/>
        <end position="287"/>
    </location>
</feature>
<comment type="caution">
    <text evidence="3">The sequence shown here is derived from an EMBL/GenBank/DDBJ whole genome shotgun (WGS) entry which is preliminary data.</text>
</comment>
<dbReference type="Proteomes" id="UP000260844">
    <property type="component" value="Unassembled WGS sequence"/>
</dbReference>
<dbReference type="EMBL" id="QSPV01000010">
    <property type="protein sequence ID" value="RGJ92559.1"/>
    <property type="molecule type" value="Genomic_DNA"/>
</dbReference>
<feature type="transmembrane region" description="Helical" evidence="1">
    <location>
        <begin position="399"/>
        <end position="420"/>
    </location>
</feature>
<evidence type="ECO:0008006" key="6">
    <source>
        <dbReference type="Google" id="ProtNLM"/>
    </source>
</evidence>
<accession>A0A3E4XGB7</accession>
<feature type="transmembrane region" description="Helical" evidence="1">
    <location>
        <begin position="346"/>
        <end position="379"/>
    </location>
</feature>
<name>A0A3E4XGB7_BACUN</name>
<sequence>MYNSILCGISQRRWSMIFIIGYTFIMHILYLRYYQYTFEFSYEGLLFVYNFNEAKYIWALLESIVIIWITLNNLKNIYLTETIMVMLNLLYFLPGVAQQAVTNEPWSYMFYFFLFWLMMEWWMKRIKPKQGSPFSKYFRMRNIDSYLKMLTIISLIVTAMLMLYHHKSFSIASFQETLLDVYEVRAEATNAGTHWIIVNIKLWAAYLIVLLTAYYSYHRKWVLSAILVIAEFSLFLIEANRIFVFLELGALVVGIFRIDSNKTPIAMMLISVLLLIEVNVIDVGLLFNDVFRRYTIVPNRISGFYFDYFSTHTPDFLRSMYDRTSTLLGFHSIYVEKPISRMIGEVYLGWAAGCNTGLVGGCMFCFGYLAAIISTFGYIMAFRLYEGTIATFQNPSVKYALAITLVSLSINTYGLLANLINTNYFLMLYLTLAPFANKKIQNDM</sequence>
<keyword evidence="1" id="KW-1133">Transmembrane helix</keyword>
<feature type="transmembrane region" description="Helical" evidence="1">
    <location>
        <begin position="78"/>
        <end position="94"/>
    </location>
</feature>
<evidence type="ECO:0000313" key="4">
    <source>
        <dbReference type="Proteomes" id="UP000260844"/>
    </source>
</evidence>
<proteinExistence type="predicted"/>
<gene>
    <name evidence="3" type="ORF">DXC07_15640</name>
    <name evidence="2" type="ORF">DXD40_12885</name>
</gene>
<feature type="transmembrane region" description="Helical" evidence="1">
    <location>
        <begin position="14"/>
        <end position="34"/>
    </location>
</feature>
<dbReference type="EMBL" id="QSTL01000016">
    <property type="protein sequence ID" value="RGM53432.1"/>
    <property type="molecule type" value="Genomic_DNA"/>
</dbReference>
<dbReference type="AlphaFoldDB" id="A0A3E4XGB7"/>